<dbReference type="GO" id="GO:0004175">
    <property type="term" value="F:endopeptidase activity"/>
    <property type="evidence" value="ECO:0007669"/>
    <property type="project" value="UniProtKB-ARBA"/>
</dbReference>
<dbReference type="KEGG" id="eaj:Q3M24_21365"/>
<keyword evidence="2" id="KW-0812">Transmembrane</keyword>
<dbReference type="Pfam" id="PF02517">
    <property type="entry name" value="Rce1-like"/>
    <property type="match status" value="1"/>
</dbReference>
<feature type="transmembrane region" description="Helical" evidence="2">
    <location>
        <begin position="244"/>
        <end position="264"/>
    </location>
</feature>
<gene>
    <name evidence="4" type="ORF">Q3M24_21365</name>
</gene>
<protein>
    <submittedName>
        <fullName evidence="4">Type II CAAX endopeptidase family protein</fullName>
    </submittedName>
</protein>
<evidence type="ECO:0000256" key="2">
    <source>
        <dbReference type="SAM" id="Phobius"/>
    </source>
</evidence>
<feature type="region of interest" description="Disordered" evidence="1">
    <location>
        <begin position="1"/>
        <end position="22"/>
    </location>
</feature>
<feature type="transmembrane region" description="Helical" evidence="2">
    <location>
        <begin position="29"/>
        <end position="56"/>
    </location>
</feature>
<accession>A0AAU8LUG8</accession>
<reference evidence="4" key="2">
    <citation type="submission" date="2024-06" db="EMBL/GenBank/DDBJ databases">
        <authorList>
            <person name="Plum-Jensen L.E."/>
            <person name="Schramm A."/>
            <person name="Marshall I.P.G."/>
        </authorList>
    </citation>
    <scope>NUCLEOTIDE SEQUENCE</scope>
    <source>
        <strain evidence="4">Rat1</strain>
    </source>
</reference>
<feature type="transmembrane region" description="Helical" evidence="2">
    <location>
        <begin position="191"/>
        <end position="212"/>
    </location>
</feature>
<reference evidence="4" key="1">
    <citation type="journal article" date="2024" name="Syst. Appl. Microbiol.">
        <title>First single-strain enrichments of Electrothrix cable bacteria, description of E. aestuarii sp. nov. and E. rattekaaiensis sp. nov., and proposal of a cable bacteria taxonomy following the rules of the SeqCode.</title>
        <authorList>
            <person name="Plum-Jensen L.E."/>
            <person name="Schramm A."/>
            <person name="Marshall I.P.G."/>
        </authorList>
    </citation>
    <scope>NUCLEOTIDE SEQUENCE</scope>
    <source>
        <strain evidence="4">Rat1</strain>
    </source>
</reference>
<keyword evidence="2" id="KW-1133">Transmembrane helix</keyword>
<evidence type="ECO:0000256" key="1">
    <source>
        <dbReference type="SAM" id="MobiDB-lite"/>
    </source>
</evidence>
<feature type="transmembrane region" description="Helical" evidence="2">
    <location>
        <begin position="162"/>
        <end position="179"/>
    </location>
</feature>
<feature type="domain" description="CAAX prenyl protease 2/Lysostaphin resistance protein A-like" evidence="3">
    <location>
        <begin position="165"/>
        <end position="257"/>
    </location>
</feature>
<evidence type="ECO:0000259" key="3">
    <source>
        <dbReference type="Pfam" id="PF02517"/>
    </source>
</evidence>
<dbReference type="AlphaFoldDB" id="A0AAU8LUG8"/>
<dbReference type="EMBL" id="CP159373">
    <property type="protein sequence ID" value="XCN72805.1"/>
    <property type="molecule type" value="Genomic_DNA"/>
</dbReference>
<name>A0AAU8LUG8_9BACT</name>
<dbReference type="InterPro" id="IPR052710">
    <property type="entry name" value="CAAX_protease"/>
</dbReference>
<organism evidence="4">
    <name type="scientific">Candidatus Electrothrix aestuarii</name>
    <dbReference type="NCBI Taxonomy" id="3062594"/>
    <lineage>
        <taxon>Bacteria</taxon>
        <taxon>Pseudomonadati</taxon>
        <taxon>Thermodesulfobacteriota</taxon>
        <taxon>Desulfobulbia</taxon>
        <taxon>Desulfobulbales</taxon>
        <taxon>Desulfobulbaceae</taxon>
        <taxon>Candidatus Electrothrix</taxon>
    </lineage>
</organism>
<proteinExistence type="predicted"/>
<sequence length="266" mass="28446">MEAQESQSTEPEDLPQAQPPSPRLKAGPVLAVFALYFTIQVLTGFVVGVVAALIAATQGANLKDPQTVAQITQQATPLSVLTAVLFAGIITLFLSARYFSQAIKDRSLTGAAWVIGPPRSILMAFGAGILIALACLFISPLMCPPPDKDAIGPFTKMATTPGFQRIIVLIIALLLAPPIEELLFRGLIFGGFSRSFGPTSSVIITTVLFAGSHVTEAIYFWPAFVFIALMALAALWFRVKTRSIGPSIALHFSYNFILIGTTFLTS</sequence>
<dbReference type="PANTHER" id="PTHR36435:SF1">
    <property type="entry name" value="CAAX AMINO TERMINAL PROTEASE FAMILY PROTEIN"/>
    <property type="match status" value="1"/>
</dbReference>
<feature type="transmembrane region" description="Helical" evidence="2">
    <location>
        <begin position="120"/>
        <end position="142"/>
    </location>
</feature>
<dbReference type="GO" id="GO:0080120">
    <property type="term" value="P:CAAX-box protein maturation"/>
    <property type="evidence" value="ECO:0007669"/>
    <property type="project" value="UniProtKB-ARBA"/>
</dbReference>
<dbReference type="PANTHER" id="PTHR36435">
    <property type="entry name" value="SLR1288 PROTEIN"/>
    <property type="match status" value="1"/>
</dbReference>
<evidence type="ECO:0000313" key="4">
    <source>
        <dbReference type="EMBL" id="XCN72805.1"/>
    </source>
</evidence>
<feature type="transmembrane region" description="Helical" evidence="2">
    <location>
        <begin position="218"/>
        <end position="237"/>
    </location>
</feature>
<dbReference type="InterPro" id="IPR003675">
    <property type="entry name" value="Rce1/LyrA-like_dom"/>
</dbReference>
<feature type="transmembrane region" description="Helical" evidence="2">
    <location>
        <begin position="76"/>
        <end position="99"/>
    </location>
</feature>
<keyword evidence="2" id="KW-0472">Membrane</keyword>